<keyword evidence="3 7" id="KW-0032">Aminotransferase</keyword>
<dbReference type="EMBL" id="BQKC01000001">
    <property type="protein sequence ID" value="GJM56071.1"/>
    <property type="molecule type" value="Genomic_DNA"/>
</dbReference>
<evidence type="ECO:0000256" key="4">
    <source>
        <dbReference type="SAM" id="Coils"/>
    </source>
</evidence>
<dbReference type="CDD" id="cd02523">
    <property type="entry name" value="PC_cytidylyltransferase"/>
    <property type="match status" value="1"/>
</dbReference>
<dbReference type="Proteomes" id="UP001055025">
    <property type="component" value="Unassembled WGS sequence"/>
</dbReference>
<comment type="caution">
    <text evidence="7">The sequence shown here is derived from an EMBL/GenBank/DDBJ whole genome shotgun (WGS) entry which is preliminary data.</text>
</comment>
<dbReference type="Gene3D" id="3.40.640.10">
    <property type="entry name" value="Type I PLP-dependent aspartate aminotransferase-like (Major domain)"/>
    <property type="match status" value="1"/>
</dbReference>
<evidence type="ECO:0000256" key="1">
    <source>
        <dbReference type="ARBA" id="ARBA00001933"/>
    </source>
</evidence>
<feature type="domain" description="MobA-like NTP transferase" evidence="6">
    <location>
        <begin position="3"/>
        <end position="122"/>
    </location>
</feature>
<keyword evidence="4" id="KW-0175">Coiled coil</keyword>
<dbReference type="InterPro" id="IPR004838">
    <property type="entry name" value="NHTrfase_class1_PyrdxlP-BS"/>
</dbReference>
<feature type="domain" description="Aminotransferase class I/classII large" evidence="5">
    <location>
        <begin position="316"/>
        <end position="603"/>
    </location>
</feature>
<sequence>MQGLILAAGMGKRLKSLTAHNTKCMVKVNGVTMIERALTQLDRLGLSRIVVVVGYEAGRLKDYISTLDVATPIEFVDNPVYDRTNNIYSLALAAGQLQEDDTLLLESDLIFEEGVLSELVDDPRPTLALVDRYESWMDGTVVTLDDDDSILSFVPGKRFRFEDMDRYYKTVNIYKFSKEFSRNVYVPFLKAYSQALGNNEYYEQVLRVITMVDTSEILAKRLTGQKWYEIDDLQDLDIAESMFAVGEEVRTRLVASRYGGYWRYPHLVDFCYLVNPFYPPKRLMDEMKASFETLVTQYPSGMRVNSLLAAKNFGVSQDRVVVGNGAAELIKALFENPDAAVEGPCGHIRPTFEEYPNRGRAADAVTYVPSDPDFAYTADDIVSFFSEHPVRQLVLINPDNPTGNYLPVADVCRVAQWCEDNGVRLVYDESFADFAEEPGSSFLDEGRLARFPHMVVVKSISKSYGVPGLRLGVAASADKGLVDALKGDVAIWNINSLAEFYLQVAEKYKADYARSLDELRAERARFAAELAAVPHLRVMPSQANYLFVELEGGMTASELTERLLCERELFIKDLSAKVVRDGRQFVRIAVRDRADDDRLVAALHGYLG</sequence>
<dbReference type="PANTHER" id="PTHR42885:SF1">
    <property type="entry name" value="THREONINE-PHOSPHATE DECARBOXYLASE"/>
    <property type="match status" value="1"/>
</dbReference>
<dbReference type="EC" id="2.6.1.-" evidence="3"/>
<keyword evidence="3" id="KW-0808">Transferase</keyword>
<dbReference type="PANTHER" id="PTHR42885">
    <property type="entry name" value="HISTIDINOL-PHOSPHATE AMINOTRANSFERASE-RELATED"/>
    <property type="match status" value="1"/>
</dbReference>
<evidence type="ECO:0000256" key="3">
    <source>
        <dbReference type="RuleBase" id="RU000481"/>
    </source>
</evidence>
<dbReference type="InterPro" id="IPR015424">
    <property type="entry name" value="PyrdxlP-dep_Trfase"/>
</dbReference>
<dbReference type="Pfam" id="PF12804">
    <property type="entry name" value="NTP_transf_3"/>
    <property type="match status" value="1"/>
</dbReference>
<dbReference type="CDD" id="cd00609">
    <property type="entry name" value="AAT_like"/>
    <property type="match status" value="1"/>
</dbReference>
<protein>
    <recommendedName>
        <fullName evidence="3">Aminotransferase</fullName>
        <ecNumber evidence="3">2.6.1.-</ecNumber>
    </recommendedName>
</protein>
<name>A0AAV5B6X0_9ACTN</name>
<dbReference type="InterPro" id="IPR015421">
    <property type="entry name" value="PyrdxlP-dep_Trfase_major"/>
</dbReference>
<dbReference type="AlphaFoldDB" id="A0AAV5B6X0"/>
<dbReference type="RefSeq" id="WP_135978394.1">
    <property type="nucleotide sequence ID" value="NZ_BQKC01000001.1"/>
</dbReference>
<dbReference type="SUPFAM" id="SSF53383">
    <property type="entry name" value="PLP-dependent transferases"/>
    <property type="match status" value="1"/>
</dbReference>
<dbReference type="Pfam" id="PF00155">
    <property type="entry name" value="Aminotran_1_2"/>
    <property type="match status" value="1"/>
</dbReference>
<dbReference type="InterPro" id="IPR025877">
    <property type="entry name" value="MobA-like_NTP_Trfase"/>
</dbReference>
<keyword evidence="2" id="KW-0663">Pyridoxal phosphate</keyword>
<accession>A0AAV5B6X0</accession>
<dbReference type="SUPFAM" id="SSF53448">
    <property type="entry name" value="Nucleotide-diphospho-sugar transferases"/>
    <property type="match status" value="1"/>
</dbReference>
<dbReference type="InterPro" id="IPR004839">
    <property type="entry name" value="Aminotransferase_I/II_large"/>
</dbReference>
<comment type="cofactor">
    <cofactor evidence="1 3">
        <name>pyridoxal 5'-phosphate</name>
        <dbReference type="ChEBI" id="CHEBI:597326"/>
    </cofactor>
</comment>
<dbReference type="GO" id="GO:0016779">
    <property type="term" value="F:nucleotidyltransferase activity"/>
    <property type="evidence" value="ECO:0007669"/>
    <property type="project" value="UniProtKB-ARBA"/>
</dbReference>
<evidence type="ECO:0000313" key="7">
    <source>
        <dbReference type="EMBL" id="GJM56071.1"/>
    </source>
</evidence>
<dbReference type="Gene3D" id="3.90.550.10">
    <property type="entry name" value="Spore Coat Polysaccharide Biosynthesis Protein SpsA, Chain A"/>
    <property type="match status" value="1"/>
</dbReference>
<dbReference type="Gene3D" id="3.90.1150.10">
    <property type="entry name" value="Aspartate Aminotransferase, domain 1"/>
    <property type="match status" value="1"/>
</dbReference>
<gene>
    <name evidence="7" type="ORF">ATOP_17260</name>
</gene>
<evidence type="ECO:0000256" key="2">
    <source>
        <dbReference type="ARBA" id="ARBA00022898"/>
    </source>
</evidence>
<dbReference type="GO" id="GO:0008483">
    <property type="term" value="F:transaminase activity"/>
    <property type="evidence" value="ECO:0007669"/>
    <property type="project" value="UniProtKB-KW"/>
</dbReference>
<organism evidence="7 8">
    <name type="scientific">Granulimonas faecalis</name>
    <dbReference type="NCBI Taxonomy" id="2894155"/>
    <lineage>
        <taxon>Bacteria</taxon>
        <taxon>Bacillati</taxon>
        <taxon>Actinomycetota</taxon>
        <taxon>Coriobacteriia</taxon>
        <taxon>Coriobacteriales</taxon>
        <taxon>Kribbibacteriaceae</taxon>
        <taxon>Granulimonas</taxon>
    </lineage>
</organism>
<reference evidence="7" key="1">
    <citation type="journal article" date="2022" name="Int. J. Syst. Evol. Microbiol.">
        <title>Granulimonas faecalis gen. nov., sp. nov., and Leptogranulimonas caecicola gen. nov., sp. nov., novel lactate-producing Atopobiaceae bacteria isolated from mouse intestines, and an emended description of the family Atopobiaceae.</title>
        <authorList>
            <person name="Morinaga K."/>
            <person name="Kusada H."/>
            <person name="Sakamoto S."/>
            <person name="Murakami T."/>
            <person name="Toyoda A."/>
            <person name="Mori H."/>
            <person name="Meng X.Y."/>
            <person name="Takashino M."/>
            <person name="Murotomi K."/>
            <person name="Tamaki H."/>
        </authorList>
    </citation>
    <scope>NUCLEOTIDE SEQUENCE</scope>
    <source>
        <strain evidence="7">OPF53</strain>
    </source>
</reference>
<dbReference type="InterPro" id="IPR029044">
    <property type="entry name" value="Nucleotide-diphossugar_trans"/>
</dbReference>
<evidence type="ECO:0000259" key="6">
    <source>
        <dbReference type="Pfam" id="PF12804"/>
    </source>
</evidence>
<dbReference type="InterPro" id="IPR015422">
    <property type="entry name" value="PyrdxlP-dep_Trfase_small"/>
</dbReference>
<proteinExistence type="inferred from homology"/>
<dbReference type="GO" id="GO:0030170">
    <property type="term" value="F:pyridoxal phosphate binding"/>
    <property type="evidence" value="ECO:0007669"/>
    <property type="project" value="InterPro"/>
</dbReference>
<feature type="coiled-coil region" evidence="4">
    <location>
        <begin position="502"/>
        <end position="529"/>
    </location>
</feature>
<evidence type="ECO:0000313" key="8">
    <source>
        <dbReference type="Proteomes" id="UP001055025"/>
    </source>
</evidence>
<evidence type="ECO:0000259" key="5">
    <source>
        <dbReference type="Pfam" id="PF00155"/>
    </source>
</evidence>
<keyword evidence="8" id="KW-1185">Reference proteome</keyword>
<dbReference type="PROSITE" id="PS00105">
    <property type="entry name" value="AA_TRANSFER_CLASS_1"/>
    <property type="match status" value="1"/>
</dbReference>
<comment type="similarity">
    <text evidence="3">Belongs to the class-I pyridoxal-phosphate-dependent aminotransferase family.</text>
</comment>